<reference evidence="1 2" key="1">
    <citation type="journal article" date="2018" name="Mol. Biol. Evol.">
        <title>Broad Genomic Sampling Reveals a Smut Pathogenic Ancestry of the Fungal Clade Ustilaginomycotina.</title>
        <authorList>
            <person name="Kijpornyongpan T."/>
            <person name="Mondo S.J."/>
            <person name="Barry K."/>
            <person name="Sandor L."/>
            <person name="Lee J."/>
            <person name="Lipzen A."/>
            <person name="Pangilinan J."/>
            <person name="LaButti K."/>
            <person name="Hainaut M."/>
            <person name="Henrissat B."/>
            <person name="Grigoriev I.V."/>
            <person name="Spatafora J.W."/>
            <person name="Aime M.C."/>
        </authorList>
    </citation>
    <scope>NUCLEOTIDE SEQUENCE [LARGE SCALE GENOMIC DNA]</scope>
    <source>
        <strain evidence="1 2">SA 807</strain>
    </source>
</reference>
<protein>
    <submittedName>
        <fullName evidence="1">Uncharacterized protein</fullName>
    </submittedName>
</protein>
<organism evidence="1 2">
    <name type="scientific">Violaceomyces palustris</name>
    <dbReference type="NCBI Taxonomy" id="1673888"/>
    <lineage>
        <taxon>Eukaryota</taxon>
        <taxon>Fungi</taxon>
        <taxon>Dikarya</taxon>
        <taxon>Basidiomycota</taxon>
        <taxon>Ustilaginomycotina</taxon>
        <taxon>Ustilaginomycetes</taxon>
        <taxon>Violaceomycetales</taxon>
        <taxon>Violaceomycetaceae</taxon>
        <taxon>Violaceomyces</taxon>
    </lineage>
</organism>
<name>A0ACD0P0Z8_9BASI</name>
<gene>
    <name evidence="1" type="ORF">IE53DRAFT_35083</name>
</gene>
<accession>A0ACD0P0Z8</accession>
<dbReference type="EMBL" id="KZ819815">
    <property type="protein sequence ID" value="PWN51818.1"/>
    <property type="molecule type" value="Genomic_DNA"/>
</dbReference>
<sequence length="416" mass="47542">MQIEQASGGRQAQLPLPIEVIEQIIQHLSIPSSFGDPASQKALVSLSAVNRIFRFLALSALYQVVVLPRHVRDFRKWIERVKLDDQHQTRFRCAGHTRALFSGLDDVSRITYQSAGWESQLLRLLHHCGSTLTHLSLWNAESRVVLRDPSQVRGGRRFGVEQPLWSWGENEARDVLDDEERQRAEAAEAEAASEREKADMPRWLRAEFERKGPSEVWKSHAAHVMPDRIKRATSKGCRPTHLSIVIALPIFENEDREIFGRMVIWTRVEELDVHVPTPSQVVPVLRLLSTLHRSPLRRLRVSSVHASLSICVLDDRCQVHDQGHRPNVARVLSQLVEKEPTREAIKYEFSGRFADDVQKLQSSLVRHALDQDAVTNGSLKIKVRQGNQGVWGKLKDRLWDFQERVHSLSDGAWDLT</sequence>
<keyword evidence="2" id="KW-1185">Reference proteome</keyword>
<proteinExistence type="predicted"/>
<evidence type="ECO:0000313" key="2">
    <source>
        <dbReference type="Proteomes" id="UP000245626"/>
    </source>
</evidence>
<evidence type="ECO:0000313" key="1">
    <source>
        <dbReference type="EMBL" id="PWN51818.1"/>
    </source>
</evidence>
<dbReference type="Proteomes" id="UP000245626">
    <property type="component" value="Unassembled WGS sequence"/>
</dbReference>